<dbReference type="AlphaFoldDB" id="A0A840Q993"/>
<evidence type="ECO:0000313" key="2">
    <source>
        <dbReference type="Proteomes" id="UP000584374"/>
    </source>
</evidence>
<proteinExistence type="predicted"/>
<comment type="caution">
    <text evidence="1">The sequence shown here is derived from an EMBL/GenBank/DDBJ whole genome shotgun (WGS) entry which is preliminary data.</text>
</comment>
<name>A0A840Q993_9PSEU</name>
<dbReference type="Proteomes" id="UP000584374">
    <property type="component" value="Unassembled WGS sequence"/>
</dbReference>
<reference evidence="1 2" key="1">
    <citation type="submission" date="2020-08" db="EMBL/GenBank/DDBJ databases">
        <title>Sequencing the genomes of 1000 actinobacteria strains.</title>
        <authorList>
            <person name="Klenk H.-P."/>
        </authorList>
    </citation>
    <scope>NUCLEOTIDE SEQUENCE [LARGE SCALE GENOMIC DNA]</scope>
    <source>
        <strain evidence="1 2">DSM 45584</strain>
    </source>
</reference>
<keyword evidence="2" id="KW-1185">Reference proteome</keyword>
<sequence>MALRGAAWCATGFPDVYVNVATLHDDLRKQVRP</sequence>
<evidence type="ECO:0000313" key="1">
    <source>
        <dbReference type="EMBL" id="MBB5157016.1"/>
    </source>
</evidence>
<protein>
    <submittedName>
        <fullName evidence="1">Uncharacterized protein</fullName>
    </submittedName>
</protein>
<gene>
    <name evidence="1" type="ORF">BJ970_004550</name>
</gene>
<dbReference type="EMBL" id="JACHIW010000001">
    <property type="protein sequence ID" value="MBB5157016.1"/>
    <property type="molecule type" value="Genomic_DNA"/>
</dbReference>
<organism evidence="1 2">
    <name type="scientific">Saccharopolyspora phatthalungensis</name>
    <dbReference type="NCBI Taxonomy" id="664693"/>
    <lineage>
        <taxon>Bacteria</taxon>
        <taxon>Bacillati</taxon>
        <taxon>Actinomycetota</taxon>
        <taxon>Actinomycetes</taxon>
        <taxon>Pseudonocardiales</taxon>
        <taxon>Pseudonocardiaceae</taxon>
        <taxon>Saccharopolyspora</taxon>
    </lineage>
</organism>
<accession>A0A840Q993</accession>